<dbReference type="EMBL" id="JABTCG010000003">
    <property type="protein sequence ID" value="MBD0850883.1"/>
    <property type="molecule type" value="Genomic_DNA"/>
</dbReference>
<name>A0ABR7VB35_9FLAO</name>
<dbReference type="Proteomes" id="UP000598350">
    <property type="component" value="Unassembled WGS sequence"/>
</dbReference>
<keyword evidence="2" id="KW-1185">Reference proteome</keyword>
<accession>A0ABR7VB35</accession>
<dbReference type="Gene3D" id="2.120.10.30">
    <property type="entry name" value="TolB, C-terminal domain"/>
    <property type="match status" value="1"/>
</dbReference>
<protein>
    <submittedName>
        <fullName evidence="1">PD40 domain-containing protein</fullName>
    </submittedName>
</protein>
<evidence type="ECO:0000313" key="1">
    <source>
        <dbReference type="EMBL" id="MBD0850883.1"/>
    </source>
</evidence>
<comment type="caution">
    <text evidence="1">The sequence shown here is derived from an EMBL/GenBank/DDBJ whole genome shotgun (WGS) entry which is preliminary data.</text>
</comment>
<evidence type="ECO:0000313" key="2">
    <source>
        <dbReference type="Proteomes" id="UP000598350"/>
    </source>
</evidence>
<gene>
    <name evidence="1" type="ORF">HPE63_09405</name>
</gene>
<dbReference type="RefSeq" id="WP_188314016.1">
    <property type="nucleotide sequence ID" value="NZ_JABTCG010000003.1"/>
</dbReference>
<proteinExistence type="predicted"/>
<dbReference type="Pfam" id="PF07676">
    <property type="entry name" value="PD40"/>
    <property type="match status" value="2"/>
</dbReference>
<dbReference type="InterPro" id="IPR011659">
    <property type="entry name" value="WD40"/>
</dbReference>
<dbReference type="SUPFAM" id="SSF82171">
    <property type="entry name" value="DPP6 N-terminal domain-like"/>
    <property type="match status" value="1"/>
</dbReference>
<sequence>MKYKVILFLSLVLFNCQSKNDRSEAYSIDIETTAKGLTLFGEHVISTSLYERDLAISPQGDQLIYTLGDYKQNKRCLVVLNQENGNWSNAEILNISGKYQDIEPFYSPNGDRLYFASNRPIYNDKTRDDYNIWYSDRINGTWSEPVALDSIINTRGDEFYPSLSNKGNLFFTATRDNGMGREDIFRSEFVDSKFQSPIPLPIEINSASFEFNAYINPEEDLIIFSSFGREDGFGGGDLYISRKDDSGKWTKSKNLGESVNSDKLDYCPFVDWKSRNFYFTSERITLDNKKLESISELKELSNSTLNGFGNIYKIGFDQLD</sequence>
<organism evidence="1 2">
    <name type="scientific">Maribacter arenosus</name>
    <dbReference type="NCBI Taxonomy" id="1854708"/>
    <lineage>
        <taxon>Bacteria</taxon>
        <taxon>Pseudomonadati</taxon>
        <taxon>Bacteroidota</taxon>
        <taxon>Flavobacteriia</taxon>
        <taxon>Flavobacteriales</taxon>
        <taxon>Flavobacteriaceae</taxon>
        <taxon>Maribacter</taxon>
    </lineage>
</organism>
<reference evidence="1 2" key="1">
    <citation type="submission" date="2020-05" db="EMBL/GenBank/DDBJ databases">
        <title>The draft genome sequence of Maribacter arenosus CAU 1321.</title>
        <authorList>
            <person name="Mu L."/>
        </authorList>
    </citation>
    <scope>NUCLEOTIDE SEQUENCE [LARGE SCALE GENOMIC DNA]</scope>
    <source>
        <strain evidence="1 2">CAU 1321</strain>
    </source>
</reference>
<dbReference type="InterPro" id="IPR011042">
    <property type="entry name" value="6-blade_b-propeller_TolB-like"/>
</dbReference>